<keyword evidence="2" id="KW-0175">Coiled coil</keyword>
<dbReference type="PANTHER" id="PTHR12272">
    <property type="entry name" value="DEADENYLATION COMPLEX SUBUNIT PAN3"/>
    <property type="match status" value="1"/>
</dbReference>
<dbReference type="GO" id="GO:0000932">
    <property type="term" value="C:P-body"/>
    <property type="evidence" value="ECO:0007669"/>
    <property type="project" value="TreeGrafter"/>
</dbReference>
<sequence length="245" mass="27513">MSAVAQAVPTTTQYNPYLEDTSNISNNAAAWIQSQTAFIAPGQPLQYHLYAPIGPHREDLLAYQRHAHDFFMPEALREELQKKAEATFQVMPNSQLPTLDNYHTLVALDTSHRKSAAVFSYPSWVYKATSIKNGHMYTLRRLEGYRLTNERAIRSVKDWRRVNCGGVVTNRYGNRVSQAVPEPVLWSYVVQIASAIKAVHAASLAVRCMDPSKVILTDKGRIRLNACAVLDVQSYNKKTSSTLES</sequence>
<dbReference type="PANTHER" id="PTHR12272:SF11">
    <property type="entry name" value="PAN2-PAN3 DEADENYLATION COMPLEX SUBUNIT PAN3"/>
    <property type="match status" value="1"/>
</dbReference>
<dbReference type="GO" id="GO:0006397">
    <property type="term" value="P:mRNA processing"/>
    <property type="evidence" value="ECO:0007669"/>
    <property type="project" value="UniProtKB-KW"/>
</dbReference>
<reference evidence="3 4" key="1">
    <citation type="journal article" date="2012" name="Eukaryot. Cell">
        <title>Genome sequence of the fungus Glarea lozoyensis: the first genome sequence of a species from the Helotiaceae family.</title>
        <authorList>
            <person name="Youssar L."/>
            <person name="Gruening B.A."/>
            <person name="Erxleben A."/>
            <person name="Guenther S."/>
            <person name="Huettel W."/>
        </authorList>
    </citation>
    <scope>NUCLEOTIDE SEQUENCE [LARGE SCALE GENOMIC DNA]</scope>
    <source>
        <strain evidence="4">ATCC 74030 / MF5533</strain>
    </source>
</reference>
<dbReference type="SUPFAM" id="SSF56112">
    <property type="entry name" value="Protein kinase-like (PK-like)"/>
    <property type="match status" value="1"/>
</dbReference>
<dbReference type="OrthoDB" id="204958at2759"/>
<dbReference type="GO" id="GO:0031251">
    <property type="term" value="C:PAN complex"/>
    <property type="evidence" value="ECO:0007669"/>
    <property type="project" value="InterPro"/>
</dbReference>
<dbReference type="InterPro" id="IPR011009">
    <property type="entry name" value="Kinase-like_dom_sf"/>
</dbReference>
<evidence type="ECO:0000256" key="1">
    <source>
        <dbReference type="ARBA" id="ARBA00022664"/>
    </source>
</evidence>
<evidence type="ECO:0000313" key="3">
    <source>
        <dbReference type="EMBL" id="EHL01044.1"/>
    </source>
</evidence>
<dbReference type="Proteomes" id="UP000005446">
    <property type="component" value="Unassembled WGS sequence"/>
</dbReference>
<dbReference type="InterPro" id="IPR030844">
    <property type="entry name" value="PAN3"/>
</dbReference>
<dbReference type="AlphaFoldDB" id="H0EKB1"/>
<dbReference type="EMBL" id="AGUE01000066">
    <property type="protein sequence ID" value="EHL01044.1"/>
    <property type="molecule type" value="Genomic_DNA"/>
</dbReference>
<gene>
    <name evidence="3" type="ORF">M7I_3006</name>
</gene>
<evidence type="ECO:0000313" key="4">
    <source>
        <dbReference type="Proteomes" id="UP000005446"/>
    </source>
</evidence>
<organism evidence="3 4">
    <name type="scientific">Glarea lozoyensis (strain ATCC 74030 / MF5533)</name>
    <dbReference type="NCBI Taxonomy" id="1104152"/>
    <lineage>
        <taxon>Eukaryota</taxon>
        <taxon>Fungi</taxon>
        <taxon>Dikarya</taxon>
        <taxon>Ascomycota</taxon>
        <taxon>Pezizomycotina</taxon>
        <taxon>Leotiomycetes</taxon>
        <taxon>Helotiales</taxon>
        <taxon>Helotiaceae</taxon>
        <taxon>Glarea</taxon>
    </lineage>
</organism>
<evidence type="ECO:0000256" key="2">
    <source>
        <dbReference type="ARBA" id="ARBA00023054"/>
    </source>
</evidence>
<dbReference type="GO" id="GO:0008143">
    <property type="term" value="F:poly(A) binding"/>
    <property type="evidence" value="ECO:0007669"/>
    <property type="project" value="TreeGrafter"/>
</dbReference>
<dbReference type="Gene3D" id="1.10.510.10">
    <property type="entry name" value="Transferase(Phosphotransferase) domain 1"/>
    <property type="match status" value="2"/>
</dbReference>
<comment type="caution">
    <text evidence="3">The sequence shown here is derived from an EMBL/GenBank/DDBJ whole genome shotgun (WGS) entry which is preliminary data.</text>
</comment>
<proteinExistence type="predicted"/>
<dbReference type="HOGENOM" id="CLU_1133675_0_0_1"/>
<name>H0EKB1_GLAL7</name>
<protein>
    <submittedName>
        <fullName evidence="3">Putative PAB-dependent poly(A)-specific ribonuclease subunit PAN3</fullName>
    </submittedName>
</protein>
<accession>H0EKB1</accession>
<keyword evidence="1" id="KW-0507">mRNA processing</keyword>
<keyword evidence="4" id="KW-1185">Reference proteome</keyword>
<dbReference type="GO" id="GO:0000289">
    <property type="term" value="P:nuclear-transcribed mRNA poly(A) tail shortening"/>
    <property type="evidence" value="ECO:0007669"/>
    <property type="project" value="InterPro"/>
</dbReference>
<dbReference type="InParanoid" id="H0EKB1"/>